<evidence type="ECO:0000313" key="8">
    <source>
        <dbReference type="EMBL" id="OIR06194.1"/>
    </source>
</evidence>
<evidence type="ECO:0000256" key="4">
    <source>
        <dbReference type="ARBA" id="ARBA00023186"/>
    </source>
</evidence>
<organism evidence="8">
    <name type="scientific">mine drainage metagenome</name>
    <dbReference type="NCBI Taxonomy" id="410659"/>
    <lineage>
        <taxon>unclassified sequences</taxon>
        <taxon>metagenomes</taxon>
        <taxon>ecological metagenomes</taxon>
    </lineage>
</organism>
<dbReference type="InterPro" id="IPR056792">
    <property type="entry name" value="PRC_RimM"/>
</dbReference>
<dbReference type="EMBL" id="MLJW01000045">
    <property type="protein sequence ID" value="OIR06194.1"/>
    <property type="molecule type" value="Genomic_DNA"/>
</dbReference>
<dbReference type="InterPro" id="IPR036976">
    <property type="entry name" value="RimM_N_sf"/>
</dbReference>
<dbReference type="Pfam" id="PF01782">
    <property type="entry name" value="RimM"/>
    <property type="match status" value="1"/>
</dbReference>
<feature type="domain" description="Ribosome maturation factor RimM PRC barrel" evidence="7">
    <location>
        <begin position="97"/>
        <end position="162"/>
    </location>
</feature>
<dbReference type="SUPFAM" id="SSF50346">
    <property type="entry name" value="PRC-barrel domain"/>
    <property type="match status" value="1"/>
</dbReference>
<dbReference type="GO" id="GO:0043022">
    <property type="term" value="F:ribosome binding"/>
    <property type="evidence" value="ECO:0007669"/>
    <property type="project" value="InterPro"/>
</dbReference>
<accession>A0A1J5SD83</accession>
<evidence type="ECO:0000259" key="6">
    <source>
        <dbReference type="Pfam" id="PF01782"/>
    </source>
</evidence>
<dbReference type="InterPro" id="IPR002676">
    <property type="entry name" value="RimM_N"/>
</dbReference>
<dbReference type="Gene3D" id="2.40.30.60">
    <property type="entry name" value="RimM"/>
    <property type="match status" value="1"/>
</dbReference>
<reference evidence="8" key="1">
    <citation type="submission" date="2016-10" db="EMBL/GenBank/DDBJ databases">
        <title>Sequence of Gallionella enrichment culture.</title>
        <authorList>
            <person name="Poehlein A."/>
            <person name="Muehling M."/>
            <person name="Daniel R."/>
        </authorList>
    </citation>
    <scope>NUCLEOTIDE SEQUENCE</scope>
</reference>
<sequence>MSSLLCVGVIVGAHGVRGALRIKSFTAQPADLAAYGPVQDDRGRRFQLTLLGEAKGVVLAKLAGVADRDAAEALKGVKLWVERSALPKPDEDEFYYSDLVGLAAESLDGSPMGRVKGVFDFGGGDIIEISGPEGAVMLPFTRAVVPVVDIAGGRLVIDPPAEIDAGDEDEGGAQAPEDGGE</sequence>
<proteinExistence type="inferred from homology"/>
<protein>
    <submittedName>
        <fullName evidence="8">Ribosome maturation factor RimM</fullName>
    </submittedName>
</protein>
<feature type="region of interest" description="Disordered" evidence="5">
    <location>
        <begin position="159"/>
        <end position="181"/>
    </location>
</feature>
<dbReference type="Gene3D" id="2.30.30.240">
    <property type="entry name" value="PRC-barrel domain"/>
    <property type="match status" value="1"/>
</dbReference>
<dbReference type="Pfam" id="PF24986">
    <property type="entry name" value="PRC_RimM"/>
    <property type="match status" value="1"/>
</dbReference>
<evidence type="ECO:0000256" key="1">
    <source>
        <dbReference type="ARBA" id="ARBA00022490"/>
    </source>
</evidence>
<evidence type="ECO:0000256" key="5">
    <source>
        <dbReference type="SAM" id="MobiDB-lite"/>
    </source>
</evidence>
<keyword evidence="2" id="KW-0690">Ribosome biogenesis</keyword>
<evidence type="ECO:0000256" key="3">
    <source>
        <dbReference type="ARBA" id="ARBA00022552"/>
    </source>
</evidence>
<dbReference type="PANTHER" id="PTHR33692">
    <property type="entry name" value="RIBOSOME MATURATION FACTOR RIMM"/>
    <property type="match status" value="1"/>
</dbReference>
<dbReference type="InterPro" id="IPR009000">
    <property type="entry name" value="Transl_B-barrel_sf"/>
</dbReference>
<comment type="caution">
    <text evidence="8">The sequence shown here is derived from an EMBL/GenBank/DDBJ whole genome shotgun (WGS) entry which is preliminary data.</text>
</comment>
<dbReference type="GO" id="GO:0006364">
    <property type="term" value="P:rRNA processing"/>
    <property type="evidence" value="ECO:0007669"/>
    <property type="project" value="UniProtKB-KW"/>
</dbReference>
<dbReference type="AlphaFoldDB" id="A0A1J5SD83"/>
<dbReference type="SUPFAM" id="SSF50447">
    <property type="entry name" value="Translation proteins"/>
    <property type="match status" value="1"/>
</dbReference>
<dbReference type="NCBIfam" id="TIGR02273">
    <property type="entry name" value="16S_RimM"/>
    <property type="match status" value="1"/>
</dbReference>
<keyword evidence="1" id="KW-0963">Cytoplasm</keyword>
<evidence type="ECO:0000256" key="2">
    <source>
        <dbReference type="ARBA" id="ARBA00022517"/>
    </source>
</evidence>
<dbReference type="GO" id="GO:0005840">
    <property type="term" value="C:ribosome"/>
    <property type="evidence" value="ECO:0007669"/>
    <property type="project" value="InterPro"/>
</dbReference>
<gene>
    <name evidence="8" type="primary">rimM_5</name>
    <name evidence="8" type="ORF">GALL_116670</name>
</gene>
<dbReference type="HAMAP" id="MF_00014">
    <property type="entry name" value="Ribosome_mat_RimM"/>
    <property type="match status" value="1"/>
</dbReference>
<dbReference type="PANTHER" id="PTHR33692:SF1">
    <property type="entry name" value="RIBOSOME MATURATION FACTOR RIMM"/>
    <property type="match status" value="1"/>
</dbReference>
<name>A0A1J5SD83_9ZZZZ</name>
<keyword evidence="3" id="KW-0698">rRNA processing</keyword>
<feature type="domain" description="RimM N-terminal" evidence="6">
    <location>
        <begin position="6"/>
        <end position="84"/>
    </location>
</feature>
<keyword evidence="4" id="KW-0143">Chaperone</keyword>
<dbReference type="InterPro" id="IPR011961">
    <property type="entry name" value="RimM"/>
</dbReference>
<dbReference type="InterPro" id="IPR011033">
    <property type="entry name" value="PRC_barrel-like_sf"/>
</dbReference>
<evidence type="ECO:0000259" key="7">
    <source>
        <dbReference type="Pfam" id="PF24986"/>
    </source>
</evidence>